<proteinExistence type="predicted"/>
<reference evidence="2 3" key="1">
    <citation type="submission" date="2018-11" db="EMBL/GenBank/DDBJ databases">
        <title>The genome draft of YIM 96095.</title>
        <authorList>
            <person name="Tang S.-K."/>
            <person name="Chunyu W.-X."/>
            <person name="Feng Y.-Z."/>
        </authorList>
    </citation>
    <scope>NUCLEOTIDE SEQUENCE [LARGE SCALE GENOMIC DNA]</scope>
    <source>
        <strain evidence="2 3">YIM 96095</strain>
    </source>
</reference>
<dbReference type="EMBL" id="RJMB01000003">
    <property type="protein sequence ID" value="RNL86477.1"/>
    <property type="molecule type" value="Genomic_DNA"/>
</dbReference>
<accession>A0A3N0EFD2</accession>
<gene>
    <name evidence="2" type="ORF">EFW17_04555</name>
</gene>
<sequence>MDAHSLTRHITETYEGLRTFEYSGDTFFLYDPDGTLPDERFYSLTIATVVTGDHHDTVSDLDHPGAYRVNIGLPRNSYTARLGPAPTVRDEAGILDTGYDYAERDLVLPHPHYACPPVSRMSLPQVIVNFGPDS</sequence>
<dbReference type="RefSeq" id="WP_123200002.1">
    <property type="nucleotide sequence ID" value="NZ_RJMB01000003.1"/>
</dbReference>
<comment type="caution">
    <text evidence="2">The sequence shown here is derived from an EMBL/GenBank/DDBJ whole genome shotgun (WGS) entry which is preliminary data.</text>
</comment>
<organism evidence="2 3">
    <name type="scientific">Halostreptopolyspora alba</name>
    <dbReference type="NCBI Taxonomy" id="2487137"/>
    <lineage>
        <taxon>Bacteria</taxon>
        <taxon>Bacillati</taxon>
        <taxon>Actinomycetota</taxon>
        <taxon>Actinomycetes</taxon>
        <taxon>Streptosporangiales</taxon>
        <taxon>Nocardiopsidaceae</taxon>
        <taxon>Halostreptopolyspora</taxon>
    </lineage>
</organism>
<protein>
    <recommendedName>
        <fullName evidence="1">DUF6194 domain-containing protein</fullName>
    </recommendedName>
</protein>
<evidence type="ECO:0000313" key="3">
    <source>
        <dbReference type="Proteomes" id="UP000269198"/>
    </source>
</evidence>
<dbReference type="Pfam" id="PF19694">
    <property type="entry name" value="DUF6194"/>
    <property type="match status" value="1"/>
</dbReference>
<evidence type="ECO:0000313" key="2">
    <source>
        <dbReference type="EMBL" id="RNL86477.1"/>
    </source>
</evidence>
<dbReference type="InterPro" id="IPR045676">
    <property type="entry name" value="DUF6194"/>
</dbReference>
<dbReference type="Proteomes" id="UP000269198">
    <property type="component" value="Unassembled WGS sequence"/>
</dbReference>
<keyword evidence="3" id="KW-1185">Reference proteome</keyword>
<name>A0A3N0EFD2_9ACTN</name>
<dbReference type="OrthoDB" id="9783727at2"/>
<feature type="domain" description="DUF6194" evidence="1">
    <location>
        <begin position="1"/>
        <end position="114"/>
    </location>
</feature>
<dbReference type="AlphaFoldDB" id="A0A3N0EFD2"/>
<evidence type="ECO:0000259" key="1">
    <source>
        <dbReference type="Pfam" id="PF19694"/>
    </source>
</evidence>